<dbReference type="EMBL" id="NBNE01001749">
    <property type="protein sequence ID" value="OWZ12801.1"/>
    <property type="molecule type" value="Genomic_DNA"/>
</dbReference>
<evidence type="ECO:0000313" key="8">
    <source>
        <dbReference type="EMBL" id="OWZ12801.1"/>
    </source>
</evidence>
<dbReference type="GO" id="GO:0004519">
    <property type="term" value="F:endonuclease activity"/>
    <property type="evidence" value="ECO:0007669"/>
    <property type="project" value="UniProtKB-KW"/>
</dbReference>
<evidence type="ECO:0000256" key="4">
    <source>
        <dbReference type="ARBA" id="ARBA00022759"/>
    </source>
</evidence>
<reference evidence="9" key="1">
    <citation type="submission" date="2017-03" db="EMBL/GenBank/DDBJ databases">
        <title>Phytopthora megakarya and P. palmivora, two closely related causual agents of cacao black pod achieved similar genome size and gene model numbers by different mechanisms.</title>
        <authorList>
            <person name="Ali S."/>
            <person name="Shao J."/>
            <person name="Larry D.J."/>
            <person name="Kronmiller B."/>
            <person name="Shen D."/>
            <person name="Strem M.D."/>
            <person name="Melnick R.L."/>
            <person name="Guiltinan M.J."/>
            <person name="Tyler B.M."/>
            <person name="Meinhardt L.W."/>
            <person name="Bailey B.A."/>
        </authorList>
    </citation>
    <scope>NUCLEOTIDE SEQUENCE [LARGE SCALE GENOMIC DNA]</scope>
    <source>
        <strain evidence="9">zdho120</strain>
    </source>
</reference>
<dbReference type="Pfam" id="PF00078">
    <property type="entry name" value="RVT_1"/>
    <property type="match status" value="1"/>
</dbReference>
<keyword evidence="9" id="KW-1185">Reference proteome</keyword>
<evidence type="ECO:0000256" key="3">
    <source>
        <dbReference type="ARBA" id="ARBA00022722"/>
    </source>
</evidence>
<dbReference type="PANTHER" id="PTHR37984:SF5">
    <property type="entry name" value="PROTEIN NYNRIN-LIKE"/>
    <property type="match status" value="1"/>
</dbReference>
<evidence type="ECO:0000256" key="6">
    <source>
        <dbReference type="ARBA" id="ARBA00022918"/>
    </source>
</evidence>
<dbReference type="PROSITE" id="PS50878">
    <property type="entry name" value="RT_POL"/>
    <property type="match status" value="1"/>
</dbReference>
<feature type="domain" description="Reverse transcriptase" evidence="7">
    <location>
        <begin position="80"/>
        <end position="294"/>
    </location>
</feature>
<evidence type="ECO:0000256" key="1">
    <source>
        <dbReference type="ARBA" id="ARBA00022679"/>
    </source>
</evidence>
<gene>
    <name evidence="8" type="ORF">PHMEG_00013985</name>
</gene>
<dbReference type="Proteomes" id="UP000198211">
    <property type="component" value="Unassembled WGS sequence"/>
</dbReference>
<evidence type="ECO:0000256" key="2">
    <source>
        <dbReference type="ARBA" id="ARBA00022695"/>
    </source>
</evidence>
<dbReference type="InterPro" id="IPR000477">
    <property type="entry name" value="RT_dom"/>
</dbReference>
<comment type="caution">
    <text evidence="8">The sequence shown here is derived from an EMBL/GenBank/DDBJ whole genome shotgun (WGS) entry which is preliminary data.</text>
</comment>
<evidence type="ECO:0000313" key="9">
    <source>
        <dbReference type="Proteomes" id="UP000198211"/>
    </source>
</evidence>
<protein>
    <submittedName>
        <fullName evidence="8">Reverse transcriptase</fullName>
    </submittedName>
</protein>
<dbReference type="CDD" id="cd09274">
    <property type="entry name" value="RNase_HI_RT_Ty3"/>
    <property type="match status" value="1"/>
</dbReference>
<dbReference type="InterPro" id="IPR043128">
    <property type="entry name" value="Rev_trsase/Diguanyl_cyclase"/>
</dbReference>
<dbReference type="SUPFAM" id="SSF56672">
    <property type="entry name" value="DNA/RNA polymerases"/>
    <property type="match status" value="1"/>
</dbReference>
<keyword evidence="3" id="KW-0540">Nuclease</keyword>
<dbReference type="GO" id="GO:0016787">
    <property type="term" value="F:hydrolase activity"/>
    <property type="evidence" value="ECO:0007669"/>
    <property type="project" value="UniProtKB-KW"/>
</dbReference>
<dbReference type="Gene3D" id="3.10.10.10">
    <property type="entry name" value="HIV Type 1 Reverse Transcriptase, subunit A, domain 1"/>
    <property type="match status" value="1"/>
</dbReference>
<dbReference type="PANTHER" id="PTHR37984">
    <property type="entry name" value="PROTEIN CBG26694"/>
    <property type="match status" value="1"/>
</dbReference>
<dbReference type="InterPro" id="IPR050951">
    <property type="entry name" value="Retrovirus_Pol_polyprotein"/>
</dbReference>
<proteinExistence type="predicted"/>
<dbReference type="GO" id="GO:0003964">
    <property type="term" value="F:RNA-directed DNA polymerase activity"/>
    <property type="evidence" value="ECO:0007669"/>
    <property type="project" value="UniProtKB-KW"/>
</dbReference>
<name>A0A225W4X9_9STRA</name>
<accession>A0A225W4X9</accession>
<dbReference type="InterPro" id="IPR041588">
    <property type="entry name" value="Integrase_H2C2"/>
</dbReference>
<dbReference type="InterPro" id="IPR043502">
    <property type="entry name" value="DNA/RNA_pol_sf"/>
</dbReference>
<dbReference type="Pfam" id="PF17917">
    <property type="entry name" value="RT_RNaseH"/>
    <property type="match status" value="1"/>
</dbReference>
<keyword evidence="6 8" id="KW-0695">RNA-directed DNA polymerase</keyword>
<evidence type="ECO:0000256" key="5">
    <source>
        <dbReference type="ARBA" id="ARBA00022801"/>
    </source>
</evidence>
<sequence>MDEDVLEEFRKQRGSRTGSEILENLKDLLYPLAKEFKDVVSKDPPSKPPPDRGIRHKVLCQWPLPREQSDVIAAFFAAKAKAGMVQESKSPHSTPPFCVRKPNSKWRLVHAYNKLNSATVPTQTPIPRKDVLLNNMAGCTLYSALDLVDGYHQILMRECDILLTAVSTPSGMLWEWLVMPQGLSNAPSIFNRLVTPLFRPLRVFMQTYFDDIFGGKTAMEVHQEHLRRVFEVMRANKLYANIDKCVFAAEEIKFIGRFVSSVGVRADSDKAKAIAALPVPRSQKDLRKWLGLANYLHKYSAGYAFDSIKASLQCVPVLSLPDDAKSFSVVCDASEYAIGCALLQQDEEVRDRVISFQSRQLKAAERNYPVHDKEPLAMKYALVKFRVHLLGTRPFVVYTDHAFLRTAIHTPHLSQRMARWLSFFGEYNFCVEHKPGMLNTLTDALSRRPDYELAHISRVTTDLYDRIRLAYRDDDTLVPIVRYVSAGTDAKVEWLTPRQRARRHRYEWVDGLLHYQVEPGDPPRVVVSNDEDLKYGILHEAYDVPSSGHLGREKTYHEVSQMAHLYKWVAKYIKTYETCQRVKPTGHVSAPLQSLPVPLDC</sequence>
<organism evidence="8 9">
    <name type="scientific">Phytophthora megakarya</name>
    <dbReference type="NCBI Taxonomy" id="4795"/>
    <lineage>
        <taxon>Eukaryota</taxon>
        <taxon>Sar</taxon>
        <taxon>Stramenopiles</taxon>
        <taxon>Oomycota</taxon>
        <taxon>Peronosporomycetes</taxon>
        <taxon>Peronosporales</taxon>
        <taxon>Peronosporaceae</taxon>
        <taxon>Phytophthora</taxon>
    </lineage>
</organism>
<dbReference type="OrthoDB" id="98244at2759"/>
<dbReference type="CDD" id="cd01647">
    <property type="entry name" value="RT_LTR"/>
    <property type="match status" value="1"/>
</dbReference>
<dbReference type="AlphaFoldDB" id="A0A225W4X9"/>
<keyword evidence="4" id="KW-0255">Endonuclease</keyword>
<keyword evidence="5" id="KW-0378">Hydrolase</keyword>
<keyword evidence="1" id="KW-0808">Transferase</keyword>
<dbReference type="Gene3D" id="3.30.70.270">
    <property type="match status" value="1"/>
</dbReference>
<evidence type="ECO:0000259" key="7">
    <source>
        <dbReference type="PROSITE" id="PS50878"/>
    </source>
</evidence>
<keyword evidence="2" id="KW-0548">Nucleotidyltransferase</keyword>
<dbReference type="InterPro" id="IPR041373">
    <property type="entry name" value="RT_RNaseH"/>
</dbReference>
<dbReference type="Gene3D" id="1.10.340.70">
    <property type="match status" value="1"/>
</dbReference>
<dbReference type="Pfam" id="PF17921">
    <property type="entry name" value="Integrase_H2C2"/>
    <property type="match status" value="1"/>
</dbReference>